<protein>
    <recommendedName>
        <fullName evidence="2">2TM domain-containing protein</fullName>
    </recommendedName>
</protein>
<keyword evidence="1" id="KW-1133">Transmembrane helix</keyword>
<feature type="transmembrane region" description="Helical" evidence="1">
    <location>
        <begin position="47"/>
        <end position="73"/>
    </location>
</feature>
<dbReference type="AlphaFoldDB" id="D3E1V0"/>
<evidence type="ECO:0000259" key="2">
    <source>
        <dbReference type="Pfam" id="PF13239"/>
    </source>
</evidence>
<sequence>MYEDKLYDKAERRVDEKIKFYRHLYSYIAVNVILAVINLIFFKGDWWFLWVSLFWGIGLVSHFIKTFVIFNYFDDHHRDSMIENEMAKMRK</sequence>
<dbReference type="Pfam" id="PF13239">
    <property type="entry name" value="2TM"/>
    <property type="match status" value="1"/>
</dbReference>
<dbReference type="GeneID" id="8770307"/>
<organism evidence="3 4">
    <name type="scientific">Methanobrevibacter ruminantium (strain ATCC 35063 / DSM 1093 / JCM 13430 / OCM 146 / M1)</name>
    <name type="common">Methanobacterium ruminantium</name>
    <dbReference type="NCBI Taxonomy" id="634498"/>
    <lineage>
        <taxon>Archaea</taxon>
        <taxon>Methanobacteriati</taxon>
        <taxon>Methanobacteriota</taxon>
        <taxon>Methanomada group</taxon>
        <taxon>Methanobacteria</taxon>
        <taxon>Methanobacteriales</taxon>
        <taxon>Methanobacteriaceae</taxon>
        <taxon>Methanobrevibacter</taxon>
    </lineage>
</organism>
<evidence type="ECO:0000256" key="1">
    <source>
        <dbReference type="SAM" id="Phobius"/>
    </source>
</evidence>
<evidence type="ECO:0000313" key="3">
    <source>
        <dbReference type="EMBL" id="ADC46511.1"/>
    </source>
</evidence>
<accession>D3E1V0</accession>
<feature type="transmembrane region" description="Helical" evidence="1">
    <location>
        <begin position="20"/>
        <end position="41"/>
    </location>
</feature>
<dbReference type="RefSeq" id="WP_012955462.1">
    <property type="nucleotide sequence ID" value="NC_013790.1"/>
</dbReference>
<dbReference type="PATRIC" id="fig|634498.28.peg.662"/>
<gene>
    <name evidence="3" type="ordered locus">mru_0660</name>
</gene>
<feature type="domain" description="2TM" evidence="2">
    <location>
        <begin position="9"/>
        <end position="86"/>
    </location>
</feature>
<dbReference type="eggNOG" id="arCOG03230">
    <property type="taxonomic scope" value="Archaea"/>
</dbReference>
<keyword evidence="1" id="KW-0812">Transmembrane</keyword>
<keyword evidence="1" id="KW-0472">Membrane</keyword>
<dbReference type="InterPro" id="IPR025698">
    <property type="entry name" value="2TM_dom"/>
</dbReference>
<keyword evidence="4" id="KW-1185">Reference proteome</keyword>
<dbReference type="EMBL" id="CP001719">
    <property type="protein sequence ID" value="ADC46511.1"/>
    <property type="molecule type" value="Genomic_DNA"/>
</dbReference>
<dbReference type="KEGG" id="mru:mru_0660"/>
<evidence type="ECO:0000313" key="4">
    <source>
        <dbReference type="Proteomes" id="UP000008680"/>
    </source>
</evidence>
<reference evidence="3 4" key="1">
    <citation type="journal article" date="2010" name="PLoS ONE">
        <title>The genome sequence of the rumen methanogen Methanobrevibacter ruminantium reveals new possibilities for controlling ruminant methane emissions.</title>
        <authorList>
            <person name="Leahy S.C."/>
            <person name="Kelly W.J."/>
            <person name="Altermann E."/>
            <person name="Ronimus R.S."/>
            <person name="Yeoman C.J."/>
            <person name="Pacheco D.M."/>
            <person name="Li D."/>
            <person name="Kong Z."/>
            <person name="McTavish S."/>
            <person name="Sang C."/>
            <person name="Lambie S.C."/>
            <person name="Janssen P.H."/>
            <person name="Dey D."/>
            <person name="Attwood G.T."/>
        </authorList>
    </citation>
    <scope>NUCLEOTIDE SEQUENCE [LARGE SCALE GENOMIC DNA]</scope>
    <source>
        <strain evidence="4">ATCC 35063 / DSM 1093 / JCM 13430 / OCM 146 / M1</strain>
    </source>
</reference>
<proteinExistence type="predicted"/>
<name>D3E1V0_METRM</name>
<dbReference type="Proteomes" id="UP000008680">
    <property type="component" value="Chromosome"/>
</dbReference>
<dbReference type="OrthoDB" id="141933at2157"/>
<dbReference type="HOGENOM" id="CLU_173284_0_1_2"/>